<name>D0A2Z3_TRYB9</name>
<protein>
    <submittedName>
        <fullName evidence="2">Protein kinase, putative</fullName>
    </submittedName>
</protein>
<proteinExistence type="predicted"/>
<dbReference type="AlphaFoldDB" id="D0A2Z3"/>
<dbReference type="Gene3D" id="2.30.29.30">
    <property type="entry name" value="Pleckstrin-homology domain (PH domain)/Phosphotyrosine-binding domain (PTB)"/>
    <property type="match status" value="1"/>
</dbReference>
<dbReference type="SUPFAM" id="SSF50729">
    <property type="entry name" value="PH domain-like"/>
    <property type="match status" value="1"/>
</dbReference>
<dbReference type="InterPro" id="IPR001849">
    <property type="entry name" value="PH_domain"/>
</dbReference>
<dbReference type="OrthoDB" id="257858at2759"/>
<dbReference type="RefSeq" id="XP_011777901.1">
    <property type="nucleotide sequence ID" value="XM_011779599.1"/>
</dbReference>
<dbReference type="CDD" id="cd00821">
    <property type="entry name" value="PH"/>
    <property type="match status" value="1"/>
</dbReference>
<evidence type="ECO:0000313" key="2">
    <source>
        <dbReference type="EMBL" id="CBH15637.1"/>
    </source>
</evidence>
<dbReference type="PROSITE" id="PS50003">
    <property type="entry name" value="PH_DOMAIN"/>
    <property type="match status" value="1"/>
</dbReference>
<dbReference type="InterPro" id="IPR011993">
    <property type="entry name" value="PH-like_dom_sf"/>
</dbReference>
<accession>D0A2Z3</accession>
<evidence type="ECO:0000259" key="1">
    <source>
        <dbReference type="PROSITE" id="PS50003"/>
    </source>
</evidence>
<dbReference type="VEuPathDB" id="TriTrypDB:Tbg972.10.7240"/>
<reference evidence="3" key="1">
    <citation type="journal article" date="2010" name="PLoS Negl. Trop. Dis.">
        <title>The genome sequence of Trypanosoma brucei gambiense, causative agent of chronic human african trypanosomiasis.</title>
        <authorList>
            <person name="Jackson A.P."/>
            <person name="Sanders M."/>
            <person name="Berry A."/>
            <person name="McQuillan J."/>
            <person name="Aslett M.A."/>
            <person name="Quail M.A."/>
            <person name="Chukualim B."/>
            <person name="Capewell P."/>
            <person name="MacLeod A."/>
            <person name="Melville S.E."/>
            <person name="Gibson W."/>
            <person name="Barry J.D."/>
            <person name="Berriman M."/>
            <person name="Hertz-Fowler C."/>
        </authorList>
    </citation>
    <scope>NUCLEOTIDE SEQUENCE [LARGE SCALE GENOMIC DNA]</scope>
    <source>
        <strain evidence="3">MHOM/CI/86/DAL972</strain>
    </source>
</reference>
<dbReference type="KEGG" id="tbg:TbgDal_X7240"/>
<dbReference type="GeneID" id="23865830"/>
<dbReference type="GO" id="GO:0016301">
    <property type="term" value="F:kinase activity"/>
    <property type="evidence" value="ECO:0007669"/>
    <property type="project" value="UniProtKB-KW"/>
</dbReference>
<evidence type="ECO:0000313" key="3">
    <source>
        <dbReference type="Proteomes" id="UP000002316"/>
    </source>
</evidence>
<keyword evidence="2" id="KW-0418">Kinase</keyword>
<dbReference type="Pfam" id="PF00169">
    <property type="entry name" value="PH"/>
    <property type="match status" value="1"/>
</dbReference>
<keyword evidence="2" id="KW-0808">Transferase</keyword>
<gene>
    <name evidence="2" type="ORF">TbgDal_X7240</name>
</gene>
<organism evidence="2 3">
    <name type="scientific">Trypanosoma brucei gambiense (strain MHOM/CI/86/DAL972)</name>
    <dbReference type="NCBI Taxonomy" id="679716"/>
    <lineage>
        <taxon>Eukaryota</taxon>
        <taxon>Discoba</taxon>
        <taxon>Euglenozoa</taxon>
        <taxon>Kinetoplastea</taxon>
        <taxon>Metakinetoplastina</taxon>
        <taxon>Trypanosomatida</taxon>
        <taxon>Trypanosomatidae</taxon>
        <taxon>Trypanosoma</taxon>
    </lineage>
</organism>
<dbReference type="EMBL" id="FN554973">
    <property type="protein sequence ID" value="CBH15637.1"/>
    <property type="molecule type" value="Genomic_DNA"/>
</dbReference>
<feature type="domain" description="PH" evidence="1">
    <location>
        <begin position="76"/>
        <end position="194"/>
    </location>
</feature>
<dbReference type="Proteomes" id="UP000002316">
    <property type="component" value="Chromosome 10"/>
</dbReference>
<dbReference type="SMART" id="SM00233">
    <property type="entry name" value="PH"/>
    <property type="match status" value="1"/>
</dbReference>
<sequence>MPICKLFMSGLLEIVQTQPAFEGPLRDVIPSDIRNIKQLLRAEKRSIVKQMDESYSAAISTAVLEGATPCSGLGDVTLYEGIIKKQSSDMSWKRRYLCIRAELENGEDLSVGKLPKFKSLHLVLAISKDTLQRQCIATPFTDLEDVFPVPSKYTGSNAPNVFAVVFVGGSRLLFQARGTPERDAWMQKIQEVLGIGDAE</sequence>